<evidence type="ECO:0000256" key="6">
    <source>
        <dbReference type="SAM" id="MobiDB-lite"/>
    </source>
</evidence>
<reference evidence="8 9" key="2">
    <citation type="journal article" date="2012" name="Open Biol.">
        <title>Characteristics of nucleosomes and linker DNA regions on the genome of the basidiomycete Mixia osmundae revealed by mono- and dinucleosome mapping.</title>
        <authorList>
            <person name="Nishida H."/>
            <person name="Kondo S."/>
            <person name="Matsumoto T."/>
            <person name="Suzuki Y."/>
            <person name="Yoshikawa H."/>
            <person name="Taylor T.D."/>
            <person name="Sugiyama J."/>
        </authorList>
    </citation>
    <scope>NUCLEOTIDE SEQUENCE [LARGE SCALE GENOMIC DNA]</scope>
    <source>
        <strain evidence="9">CBS 9802 / IAM 14324 / JCM 22182 / KY 12970</strain>
    </source>
</reference>
<dbReference type="Gene3D" id="1.10.1580.10">
    <property type="match status" value="1"/>
</dbReference>
<feature type="compositionally biased region" description="Low complexity" evidence="6">
    <location>
        <begin position="89"/>
        <end position="105"/>
    </location>
</feature>
<organism evidence="8 9">
    <name type="scientific">Mixia osmundae (strain CBS 9802 / IAM 14324 / JCM 22182 / KY 12970)</name>
    <dbReference type="NCBI Taxonomy" id="764103"/>
    <lineage>
        <taxon>Eukaryota</taxon>
        <taxon>Fungi</taxon>
        <taxon>Dikarya</taxon>
        <taxon>Basidiomycota</taxon>
        <taxon>Pucciniomycotina</taxon>
        <taxon>Mixiomycetes</taxon>
        <taxon>Mixiales</taxon>
        <taxon>Mixiaceae</taxon>
        <taxon>Mixia</taxon>
    </lineage>
</organism>
<dbReference type="Pfam" id="PF08701">
    <property type="entry name" value="GN3L_Grn1"/>
    <property type="match status" value="1"/>
</dbReference>
<dbReference type="InterPro" id="IPR023179">
    <property type="entry name" value="GTP-bd_ortho_bundle_sf"/>
</dbReference>
<feature type="compositionally biased region" description="Acidic residues" evidence="6">
    <location>
        <begin position="106"/>
        <end position="126"/>
    </location>
</feature>
<dbReference type="OrthoDB" id="444945at2759"/>
<feature type="compositionally biased region" description="Basic and acidic residues" evidence="6">
    <location>
        <begin position="36"/>
        <end position="49"/>
    </location>
</feature>
<dbReference type="Gene3D" id="3.40.50.300">
    <property type="entry name" value="P-loop containing nucleotide triphosphate hydrolases"/>
    <property type="match status" value="1"/>
</dbReference>
<feature type="compositionally biased region" description="Acidic residues" evidence="6">
    <location>
        <begin position="506"/>
        <end position="523"/>
    </location>
</feature>
<evidence type="ECO:0000256" key="2">
    <source>
        <dbReference type="ARBA" id="ARBA00022741"/>
    </source>
</evidence>
<feature type="region of interest" description="Disordered" evidence="6">
    <location>
        <begin position="555"/>
        <end position="596"/>
    </location>
</feature>
<dbReference type="eggNOG" id="KOG2484">
    <property type="taxonomic scope" value="Eukaryota"/>
</dbReference>
<feature type="region of interest" description="Disordered" evidence="6">
    <location>
        <begin position="419"/>
        <end position="445"/>
    </location>
</feature>
<evidence type="ECO:0000256" key="1">
    <source>
        <dbReference type="ARBA" id="ARBA00004604"/>
    </source>
</evidence>
<dbReference type="InterPro" id="IPR027417">
    <property type="entry name" value="P-loop_NTPase"/>
</dbReference>
<feature type="compositionally biased region" description="Basic residues" evidence="6">
    <location>
        <begin position="565"/>
        <end position="575"/>
    </location>
</feature>
<feature type="region of interest" description="Disordered" evidence="6">
    <location>
        <begin position="214"/>
        <end position="243"/>
    </location>
</feature>
<evidence type="ECO:0000256" key="3">
    <source>
        <dbReference type="ARBA" id="ARBA00023054"/>
    </source>
</evidence>
<dbReference type="EMBL" id="BABT02000240">
    <property type="protein sequence ID" value="GAA99837.1"/>
    <property type="molecule type" value="Genomic_DNA"/>
</dbReference>
<reference evidence="8 9" key="1">
    <citation type="journal article" date="2011" name="J. Gen. Appl. Microbiol.">
        <title>Draft genome sequencing of the enigmatic basidiomycete Mixia osmundae.</title>
        <authorList>
            <person name="Nishida H."/>
            <person name="Nagatsuka Y."/>
            <person name="Sugiyama J."/>
        </authorList>
    </citation>
    <scope>NUCLEOTIDE SEQUENCE [LARGE SCALE GENOMIC DNA]</scope>
    <source>
        <strain evidence="9">CBS 9802 / IAM 14324 / JCM 22182 / KY 12970</strain>
    </source>
</reference>
<name>G7EAH7_MIXOS</name>
<feature type="region of interest" description="Disordered" evidence="6">
    <location>
        <begin position="615"/>
        <end position="642"/>
    </location>
</feature>
<evidence type="ECO:0000259" key="7">
    <source>
        <dbReference type="PROSITE" id="PS51721"/>
    </source>
</evidence>
<dbReference type="GO" id="GO:0005525">
    <property type="term" value="F:GTP binding"/>
    <property type="evidence" value="ECO:0007669"/>
    <property type="project" value="UniProtKB-KW"/>
</dbReference>
<dbReference type="HOGENOM" id="CLU_011106_5_3_1"/>
<gene>
    <name evidence="8" type="primary">Mo06540</name>
    <name evidence="8" type="ORF">E5Q_06540</name>
</gene>
<dbReference type="InParanoid" id="G7EAH7"/>
<comment type="subcellular location">
    <subcellularLocation>
        <location evidence="1">Nucleus</location>
        <location evidence="1">Nucleolus</location>
    </subcellularLocation>
</comment>
<evidence type="ECO:0000256" key="5">
    <source>
        <dbReference type="ARBA" id="ARBA00023242"/>
    </source>
</evidence>
<dbReference type="PANTHER" id="PTHR11089">
    <property type="entry name" value="GTP-BINDING PROTEIN-RELATED"/>
    <property type="match status" value="1"/>
</dbReference>
<dbReference type="PANTHER" id="PTHR11089:SF30">
    <property type="entry name" value="GUANINE NUCLEOTIDE-BINDING PROTEIN-LIKE 3 HOMOLOG"/>
    <property type="match status" value="1"/>
</dbReference>
<feature type="compositionally biased region" description="Acidic residues" evidence="6">
    <location>
        <begin position="620"/>
        <end position="642"/>
    </location>
</feature>
<dbReference type="AlphaFoldDB" id="G7EAH7"/>
<dbReference type="CDD" id="cd04178">
    <property type="entry name" value="Nucleostemin_like"/>
    <property type="match status" value="1"/>
</dbReference>
<dbReference type="SUPFAM" id="SSF52540">
    <property type="entry name" value="P-loop containing nucleoside triphosphate hydrolases"/>
    <property type="match status" value="1"/>
</dbReference>
<dbReference type="InterPro" id="IPR050755">
    <property type="entry name" value="TRAFAC_YlqF/YawG_RiboMat"/>
</dbReference>
<keyword evidence="4" id="KW-0342">GTP-binding</keyword>
<dbReference type="FunCoup" id="G7EAH7">
    <property type="interactions" value="377"/>
</dbReference>
<proteinExistence type="predicted"/>
<accession>G7EAH7</accession>
<dbReference type="InterPro" id="IPR006073">
    <property type="entry name" value="GTP-bd"/>
</dbReference>
<dbReference type="FunFam" id="1.10.1580.10:FF:000002">
    <property type="entry name" value="Guanine nucleotide-binding protein-like 3 (nucleolar)-like"/>
    <property type="match status" value="1"/>
</dbReference>
<dbReference type="GO" id="GO:0051239">
    <property type="term" value="P:regulation of multicellular organismal process"/>
    <property type="evidence" value="ECO:0007669"/>
    <property type="project" value="UniProtKB-ARBA"/>
</dbReference>
<feature type="compositionally biased region" description="Basic and acidic residues" evidence="6">
    <location>
        <begin position="70"/>
        <end position="83"/>
    </location>
</feature>
<feature type="compositionally biased region" description="Polar residues" evidence="6">
    <location>
        <begin position="216"/>
        <end position="227"/>
    </location>
</feature>
<dbReference type="Pfam" id="PF01926">
    <property type="entry name" value="MMR_HSR1"/>
    <property type="match status" value="1"/>
</dbReference>
<feature type="region of interest" description="Disordered" evidence="6">
    <location>
        <begin position="1"/>
        <end position="138"/>
    </location>
</feature>
<dbReference type="GO" id="GO:0005730">
    <property type="term" value="C:nucleolus"/>
    <property type="evidence" value="ECO:0007669"/>
    <property type="project" value="UniProtKB-SubCell"/>
</dbReference>
<evidence type="ECO:0000313" key="9">
    <source>
        <dbReference type="Proteomes" id="UP000009131"/>
    </source>
</evidence>
<keyword evidence="2" id="KW-0547">Nucleotide-binding</keyword>
<dbReference type="OMA" id="ARNCIRD"/>
<evidence type="ECO:0000313" key="8">
    <source>
        <dbReference type="EMBL" id="GAA99837.1"/>
    </source>
</evidence>
<feature type="domain" description="CP-type G" evidence="7">
    <location>
        <begin position="143"/>
        <end position="329"/>
    </location>
</feature>
<keyword evidence="3" id="KW-0175">Coiled coil</keyword>
<dbReference type="STRING" id="764103.G7EAH7"/>
<comment type="caution">
    <text evidence="8">The sequence shown here is derived from an EMBL/GenBank/DDBJ whole genome shotgun (WGS) entry which is preliminary data.</text>
</comment>
<dbReference type="InterPro" id="IPR014813">
    <property type="entry name" value="Gnl3_N_dom"/>
</dbReference>
<evidence type="ECO:0000256" key="4">
    <source>
        <dbReference type="ARBA" id="ARBA00023134"/>
    </source>
</evidence>
<keyword evidence="5" id="KW-0539">Nucleus</keyword>
<dbReference type="Proteomes" id="UP000009131">
    <property type="component" value="Unassembled WGS sequence"/>
</dbReference>
<dbReference type="RefSeq" id="XP_014570950.1">
    <property type="nucleotide sequence ID" value="XM_014715464.1"/>
</dbReference>
<feature type="region of interest" description="Disordered" evidence="6">
    <location>
        <begin position="506"/>
        <end position="527"/>
    </location>
</feature>
<protein>
    <recommendedName>
        <fullName evidence="7">CP-type G domain-containing protein</fullName>
    </recommendedName>
</protein>
<keyword evidence="9" id="KW-1185">Reference proteome</keyword>
<feature type="compositionally biased region" description="Basic residues" evidence="6">
    <location>
        <begin position="1"/>
        <end position="35"/>
    </location>
</feature>
<dbReference type="InterPro" id="IPR030378">
    <property type="entry name" value="G_CP_dom"/>
</dbReference>
<dbReference type="FunFam" id="3.40.50.300:FF:000571">
    <property type="entry name" value="Guanine nucleotide-binding protein-like NSN1"/>
    <property type="match status" value="1"/>
</dbReference>
<dbReference type="PROSITE" id="PS51721">
    <property type="entry name" value="G_CP"/>
    <property type="match status" value="1"/>
</dbReference>
<dbReference type="GO" id="GO:0050793">
    <property type="term" value="P:regulation of developmental process"/>
    <property type="evidence" value="ECO:0007669"/>
    <property type="project" value="UniProtKB-ARBA"/>
</dbReference>
<sequence length="642" mass="70573">MVKIRKKTSRRTTTHQREKIKRKVSETHKKRRKQGKKDITWKSKKEKDPGIPSQFPYRDEVIAEAQAAKTQREEEKRAKKEAQKLGLGSAATTSDAMTTLATTAAAEDEEFEDLEENDSDDLDEVDESGKRISKTSQSLRTHARSLKAVLARSDVIIEVLDARDPEGSRSRAIEREVIIERGKKLVLVLNKIDLIPRENAEAWLKHLRRSFPTLPFKSSTQSQRKNLSSSRPDFSSSSNAGSSTDPLLTLLKNYSRHTDSTTGHTVKSKTSLTIGLIGLPNVGKSSLINTLKRSKACGVAPTPGYTKEIQEVVLDGSLRILDCPGVVYEGGDEGPEKVLRNALPVEKLKDPVSPVELILSRCKKEHLMMLYNLPSFSTVNDFLIGCARTLGRLKKGGIPDLHGTARSVLRDWNSGRIPYYTTPPPVPSATEQTNRDTPMAAPSGETGSAAIFTSLAPEFDLDSLFARADTGILADVKPAKELKQTVRMTYEPAGEVSGTIKLMGEEEEAEESMAVDDEPEEEPESRIVSMAPKKKVTFDSGKSIVKKVFADDAAPVQLNKEARQAQKKAKKRKEKAARSSMQDVDQDEPAPSVVEAVSDQPYDFAAFFGNSSSFAALAGEGDDNASDGEDDDELDAIEEDED</sequence>
<feature type="compositionally biased region" description="Low complexity" evidence="6">
    <location>
        <begin position="228"/>
        <end position="238"/>
    </location>
</feature>